<organism evidence="4 5">
    <name type="scientific">Sphingomonas immobilis</name>
    <dbReference type="NCBI Taxonomy" id="3063997"/>
    <lineage>
        <taxon>Bacteria</taxon>
        <taxon>Pseudomonadati</taxon>
        <taxon>Pseudomonadota</taxon>
        <taxon>Alphaproteobacteria</taxon>
        <taxon>Sphingomonadales</taxon>
        <taxon>Sphingomonadaceae</taxon>
        <taxon>Sphingomonas</taxon>
    </lineage>
</organism>
<evidence type="ECO:0000256" key="2">
    <source>
        <dbReference type="ARBA" id="ARBA00023136"/>
    </source>
</evidence>
<dbReference type="Proteomes" id="UP001176468">
    <property type="component" value="Unassembled WGS sequence"/>
</dbReference>
<protein>
    <submittedName>
        <fullName evidence="4">TonB-dependent receptor</fullName>
    </submittedName>
</protein>
<keyword evidence="2" id="KW-0472">Membrane</keyword>
<dbReference type="InterPro" id="IPR036942">
    <property type="entry name" value="Beta-barrel_TonB_sf"/>
</dbReference>
<keyword evidence="4" id="KW-0675">Receptor</keyword>
<name>A0ABT9A3T7_9SPHN</name>
<comment type="subcellular location">
    <subcellularLocation>
        <location evidence="1">Cell outer membrane</location>
    </subcellularLocation>
</comment>
<reference evidence="4" key="1">
    <citation type="submission" date="2023-07" db="EMBL/GenBank/DDBJ databases">
        <authorList>
            <person name="Kim M.K."/>
        </authorList>
    </citation>
    <scope>NUCLEOTIDE SEQUENCE</scope>
    <source>
        <strain evidence="4">CA1-15</strain>
    </source>
</reference>
<dbReference type="SUPFAM" id="SSF56935">
    <property type="entry name" value="Porins"/>
    <property type="match status" value="1"/>
</dbReference>
<sequence>GGGGGGFRGGGGGFGGGGRGQGGGRLQFAVYHTLHFTDDVLVANGGPRLDLLRGDTIGTGGGQPRHEIEAQGGYNNNGLGVRLSANWQSATIVNGGTAANPDPLRFSDLGTVNLRFFADLGQQLKLIKAHPFFRGTRVTLGITNLFDARQKVTDIDGLTPTAYQPGYLNPLGRTVRVSLRKLLF</sequence>
<evidence type="ECO:0000256" key="3">
    <source>
        <dbReference type="ARBA" id="ARBA00023237"/>
    </source>
</evidence>
<dbReference type="Gene3D" id="2.40.170.20">
    <property type="entry name" value="TonB-dependent receptor, beta-barrel domain"/>
    <property type="match status" value="1"/>
</dbReference>
<keyword evidence="3" id="KW-0998">Cell outer membrane</keyword>
<comment type="caution">
    <text evidence="4">The sequence shown here is derived from an EMBL/GenBank/DDBJ whole genome shotgun (WGS) entry which is preliminary data.</text>
</comment>
<evidence type="ECO:0000313" key="5">
    <source>
        <dbReference type="Proteomes" id="UP001176468"/>
    </source>
</evidence>
<dbReference type="EMBL" id="JAUQSZ010000013">
    <property type="protein sequence ID" value="MDO7844009.1"/>
    <property type="molecule type" value="Genomic_DNA"/>
</dbReference>
<evidence type="ECO:0000313" key="4">
    <source>
        <dbReference type="EMBL" id="MDO7844009.1"/>
    </source>
</evidence>
<evidence type="ECO:0000256" key="1">
    <source>
        <dbReference type="ARBA" id="ARBA00004442"/>
    </source>
</evidence>
<accession>A0ABT9A3T7</accession>
<gene>
    <name evidence="4" type="ORF">Q5H94_16905</name>
</gene>
<feature type="non-terminal residue" evidence="4">
    <location>
        <position position="1"/>
    </location>
</feature>
<proteinExistence type="predicted"/>
<keyword evidence="5" id="KW-1185">Reference proteome</keyword>